<organism evidence="2 3">
    <name type="scientific">Nonlabens dokdonensis (strain DSM 17205 / KCTC 12402 / DSW-6)</name>
    <name type="common">Donghaeana dokdonensis</name>
    <dbReference type="NCBI Taxonomy" id="592029"/>
    <lineage>
        <taxon>Bacteria</taxon>
        <taxon>Pseudomonadati</taxon>
        <taxon>Bacteroidota</taxon>
        <taxon>Flavobacteriia</taxon>
        <taxon>Flavobacteriales</taxon>
        <taxon>Flavobacteriaceae</taxon>
        <taxon>Nonlabens</taxon>
    </lineage>
</organism>
<protein>
    <submittedName>
        <fullName evidence="2">Uncharacterized protein</fullName>
    </submittedName>
</protein>
<dbReference type="EMBL" id="CP001397">
    <property type="protein sequence ID" value="AGC78313.1"/>
    <property type="molecule type" value="Genomic_DNA"/>
</dbReference>
<sequence>MSCFLLFIGLTGFSLFIINLFQVRLLRFRFRESGKKTSHIPFLRNF</sequence>
<dbReference type="HOGENOM" id="CLU_3186469_0_0_10"/>
<feature type="transmembrane region" description="Helical" evidence="1">
    <location>
        <begin position="6"/>
        <end position="26"/>
    </location>
</feature>
<accession>L7WH81</accession>
<name>L7WH81_NONDD</name>
<evidence type="ECO:0000313" key="2">
    <source>
        <dbReference type="EMBL" id="AGC78313.1"/>
    </source>
</evidence>
<reference evidence="2 3" key="1">
    <citation type="journal article" date="2013" name="Genome Biol. Evol.">
        <title>Genomic makeup of the marine flavobacterium Nonlabens (Donghaeana) dokdonensis DSW-6 and identification of a novel class of rhodopsins.</title>
        <authorList>
            <person name="Kwon S.K."/>
            <person name="Kim B.K."/>
            <person name="Song J.Y."/>
            <person name="Kwak M.J."/>
            <person name="Lee C.H."/>
            <person name="Yoon J.H."/>
            <person name="Oh T.K."/>
            <person name="Kim J.F."/>
        </authorList>
    </citation>
    <scope>NUCLEOTIDE SEQUENCE [LARGE SCALE GENOMIC DNA]</scope>
    <source>
        <strain evidence="3">DSM 17205 / KCTC 12402 / DSW-6</strain>
    </source>
</reference>
<gene>
    <name evidence="2" type="ordered locus">DDD_3186</name>
</gene>
<keyword evidence="1" id="KW-0812">Transmembrane</keyword>
<evidence type="ECO:0000256" key="1">
    <source>
        <dbReference type="SAM" id="Phobius"/>
    </source>
</evidence>
<keyword evidence="1" id="KW-1133">Transmembrane helix</keyword>
<dbReference type="Proteomes" id="UP000011173">
    <property type="component" value="Chromosome"/>
</dbReference>
<keyword evidence="1" id="KW-0472">Membrane</keyword>
<dbReference type="PATRIC" id="fig|592029.3.peg.3160"/>
<evidence type="ECO:0000313" key="3">
    <source>
        <dbReference type="Proteomes" id="UP000011173"/>
    </source>
</evidence>
<proteinExistence type="predicted"/>
<dbReference type="STRING" id="592029.DDD_3186"/>
<dbReference type="AlphaFoldDB" id="L7WH81"/>
<dbReference type="KEGG" id="ndo:DDD_3186"/>